<reference evidence="1 2" key="1">
    <citation type="submission" date="2016-10" db="EMBL/GenBank/DDBJ databases">
        <authorList>
            <person name="de Groot N.N."/>
        </authorList>
    </citation>
    <scope>NUCLEOTIDE SEQUENCE [LARGE SCALE GENOMIC DNA]</scope>
    <source>
        <strain evidence="1 2">DSM 25584</strain>
    </source>
</reference>
<organism evidence="1 2">
    <name type="scientific">Limimonas halophila</name>
    <dbReference type="NCBI Taxonomy" id="1082479"/>
    <lineage>
        <taxon>Bacteria</taxon>
        <taxon>Pseudomonadati</taxon>
        <taxon>Pseudomonadota</taxon>
        <taxon>Alphaproteobacteria</taxon>
        <taxon>Rhodospirillales</taxon>
        <taxon>Rhodovibrionaceae</taxon>
        <taxon>Limimonas</taxon>
    </lineage>
</organism>
<dbReference type="PROSITE" id="PS00409">
    <property type="entry name" value="PROKAR_NTER_METHYL"/>
    <property type="match status" value="1"/>
</dbReference>
<dbReference type="InterPro" id="IPR045584">
    <property type="entry name" value="Pilin-like"/>
</dbReference>
<dbReference type="Proteomes" id="UP000199415">
    <property type="component" value="Unassembled WGS sequence"/>
</dbReference>
<dbReference type="NCBIfam" id="TIGR02532">
    <property type="entry name" value="IV_pilin_GFxxxE"/>
    <property type="match status" value="1"/>
</dbReference>
<keyword evidence="2" id="KW-1185">Reference proteome</keyword>
<gene>
    <name evidence="1" type="ORF">SAMN05216241_1175</name>
</gene>
<dbReference type="Pfam" id="PF07963">
    <property type="entry name" value="N_methyl"/>
    <property type="match status" value="1"/>
</dbReference>
<dbReference type="RefSeq" id="WP_090022163.1">
    <property type="nucleotide sequence ID" value="NZ_FNCE01000017.1"/>
</dbReference>
<dbReference type="STRING" id="1082479.SAMN05216241_1175"/>
<name>A0A1G7UU32_9PROT</name>
<dbReference type="EMBL" id="FNCE01000017">
    <property type="protein sequence ID" value="SDG51042.1"/>
    <property type="molecule type" value="Genomic_DNA"/>
</dbReference>
<evidence type="ECO:0000313" key="1">
    <source>
        <dbReference type="EMBL" id="SDG51042.1"/>
    </source>
</evidence>
<proteinExistence type="predicted"/>
<dbReference type="SUPFAM" id="SSF54523">
    <property type="entry name" value="Pili subunits"/>
    <property type="match status" value="1"/>
</dbReference>
<sequence>MTRRGQHGFTLIELLVALTLLGLLSVGLFGGLSLGARTWSAGGERLAEANDAVTVRRFLRHRLQQAKPLSFRDGDTATPVFRGGPHRLRFAASWPAHLGRGGVYVFDLRRAANGPGVDLDWAMFRPGGPQVVAGARERPRRLFTDAESLTFRYYGRRGEGDRLQWHATWRGTTRLPRAIEIRVNGGLDGRWPPLRVRVAGAAGGFGGDGGG</sequence>
<dbReference type="InterPro" id="IPR012902">
    <property type="entry name" value="N_methyl_site"/>
</dbReference>
<protein>
    <submittedName>
        <fullName evidence="1">Type II secretion system protein J (GspJ)</fullName>
    </submittedName>
</protein>
<dbReference type="AlphaFoldDB" id="A0A1G7UU32"/>
<dbReference type="OrthoDB" id="8456192at2"/>
<accession>A0A1G7UU32</accession>
<evidence type="ECO:0000313" key="2">
    <source>
        <dbReference type="Proteomes" id="UP000199415"/>
    </source>
</evidence>